<organism evidence="4">
    <name type="scientific">Lepeophtheirus salmonis</name>
    <name type="common">Salmon louse</name>
    <name type="synonym">Caligus salmonis</name>
    <dbReference type="NCBI Taxonomy" id="72036"/>
    <lineage>
        <taxon>Eukaryota</taxon>
        <taxon>Metazoa</taxon>
        <taxon>Ecdysozoa</taxon>
        <taxon>Arthropoda</taxon>
        <taxon>Crustacea</taxon>
        <taxon>Multicrustacea</taxon>
        <taxon>Hexanauplia</taxon>
        <taxon>Copepoda</taxon>
        <taxon>Siphonostomatoida</taxon>
        <taxon>Caligidae</taxon>
        <taxon>Lepeophtheirus</taxon>
    </lineage>
</organism>
<feature type="region of interest" description="Disordered" evidence="2">
    <location>
        <begin position="1"/>
        <end position="80"/>
    </location>
</feature>
<dbReference type="Gene3D" id="3.30.420.40">
    <property type="match status" value="2"/>
</dbReference>
<dbReference type="InterPro" id="IPR043129">
    <property type="entry name" value="ATPase_NBD"/>
</dbReference>
<dbReference type="InterPro" id="IPR011993">
    <property type="entry name" value="PH-like_dom_sf"/>
</dbReference>
<feature type="compositionally biased region" description="Polar residues" evidence="2">
    <location>
        <begin position="702"/>
        <end position="718"/>
    </location>
</feature>
<dbReference type="PROSITE" id="PS50003">
    <property type="entry name" value="PH_DOMAIN"/>
    <property type="match status" value="1"/>
</dbReference>
<dbReference type="SMART" id="SM00268">
    <property type="entry name" value="ACTIN"/>
    <property type="match status" value="1"/>
</dbReference>
<evidence type="ECO:0000256" key="1">
    <source>
        <dbReference type="RuleBase" id="RU000487"/>
    </source>
</evidence>
<feature type="compositionally biased region" description="Basic residues" evidence="2">
    <location>
        <begin position="48"/>
        <end position="57"/>
    </location>
</feature>
<dbReference type="InterPro" id="IPR004000">
    <property type="entry name" value="Actin"/>
</dbReference>
<dbReference type="SUPFAM" id="SSF50729">
    <property type="entry name" value="PH domain-like"/>
    <property type="match status" value="1"/>
</dbReference>
<feature type="domain" description="PH" evidence="3">
    <location>
        <begin position="881"/>
        <end position="986"/>
    </location>
</feature>
<feature type="compositionally biased region" description="Basic and acidic residues" evidence="2">
    <location>
        <begin position="479"/>
        <end position="488"/>
    </location>
</feature>
<feature type="region of interest" description="Disordered" evidence="2">
    <location>
        <begin position="109"/>
        <end position="236"/>
    </location>
</feature>
<dbReference type="Gene3D" id="2.30.29.30">
    <property type="entry name" value="Pleckstrin-homology domain (PH domain)/Phosphotyrosine-binding domain (PTB)"/>
    <property type="match status" value="1"/>
</dbReference>
<feature type="region of interest" description="Disordered" evidence="2">
    <location>
        <begin position="778"/>
        <end position="811"/>
    </location>
</feature>
<feature type="region of interest" description="Disordered" evidence="2">
    <location>
        <begin position="393"/>
        <end position="413"/>
    </location>
</feature>
<feature type="region of interest" description="Disordered" evidence="2">
    <location>
        <begin position="636"/>
        <end position="720"/>
    </location>
</feature>
<dbReference type="Pfam" id="PF00022">
    <property type="entry name" value="Actin"/>
    <property type="match status" value="1"/>
</dbReference>
<evidence type="ECO:0000313" key="4">
    <source>
        <dbReference type="EMBL" id="CDW37506.1"/>
    </source>
</evidence>
<dbReference type="EMBL" id="HACA01020145">
    <property type="protein sequence ID" value="CDW37506.1"/>
    <property type="molecule type" value="Transcribed_RNA"/>
</dbReference>
<feature type="compositionally biased region" description="Low complexity" evidence="2">
    <location>
        <begin position="395"/>
        <end position="410"/>
    </location>
</feature>
<dbReference type="SUPFAM" id="SSF53067">
    <property type="entry name" value="Actin-like ATPase domain"/>
    <property type="match status" value="2"/>
</dbReference>
<comment type="similarity">
    <text evidence="1">Belongs to the actin family.</text>
</comment>
<evidence type="ECO:0000256" key="2">
    <source>
        <dbReference type="SAM" id="MobiDB-lite"/>
    </source>
</evidence>
<dbReference type="InterPro" id="IPR001849">
    <property type="entry name" value="PH_domain"/>
</dbReference>
<name>A0A0K2UIK9_LEPSM</name>
<dbReference type="OrthoDB" id="337660at2759"/>
<feature type="non-terminal residue" evidence="4">
    <location>
        <position position="1"/>
    </location>
</feature>
<proteinExistence type="inferred from homology"/>
<reference evidence="4" key="1">
    <citation type="submission" date="2014-05" db="EMBL/GenBank/DDBJ databases">
        <authorList>
            <person name="Chronopoulou M."/>
        </authorList>
    </citation>
    <scope>NUCLEOTIDE SEQUENCE</scope>
    <source>
        <tissue evidence="4">Whole organism</tissue>
    </source>
</reference>
<feature type="region of interest" description="Disordered" evidence="2">
    <location>
        <begin position="507"/>
        <end position="581"/>
    </location>
</feature>
<accession>A0A0K2UIK9</accession>
<feature type="compositionally biased region" description="Basic and acidic residues" evidence="2">
    <location>
        <begin position="646"/>
        <end position="672"/>
    </location>
</feature>
<evidence type="ECO:0000259" key="3">
    <source>
        <dbReference type="PROSITE" id="PS50003"/>
    </source>
</evidence>
<feature type="compositionally biased region" description="Basic and acidic residues" evidence="2">
    <location>
        <begin position="559"/>
        <end position="574"/>
    </location>
</feature>
<feature type="region of interest" description="Disordered" evidence="2">
    <location>
        <begin position="272"/>
        <end position="293"/>
    </location>
</feature>
<feature type="compositionally biased region" description="Polar residues" evidence="2">
    <location>
        <begin position="518"/>
        <end position="535"/>
    </location>
</feature>
<feature type="compositionally biased region" description="Basic and acidic residues" evidence="2">
    <location>
        <begin position="113"/>
        <end position="133"/>
    </location>
</feature>
<dbReference type="PANTHER" id="PTHR11937">
    <property type="entry name" value="ACTIN"/>
    <property type="match status" value="1"/>
</dbReference>
<dbReference type="Gene3D" id="3.90.640.10">
    <property type="entry name" value="Actin, Chain A, domain 4"/>
    <property type="match status" value="1"/>
</dbReference>
<sequence>RFILGKPEEEEENLNFERRMDHSSSVSYGRHNLHLDHPPLPEEEDHIHHHRKSKKKSNNSSSSKRSSTNSNNTQNKGILKTFNSTTEDFLRKNEELLLKHKRQLLQSRSADNTLERRRSDEEFESHELHRENESSPSPHHHRKSRSSKEVISNSSIYATDPGSRRHHRHHRSSGGGGEKKKKKSSSSKNGGEPLDSHVIYDRPKVPALKISKKSSRKYSSPDEGVDEDHDQSNDIGFYENLKYPGVEDNGIVDHIYSNDNCLYDVPRPGNKRIMDDHLPSPPPSNEDVPESGEPEEAIYINSEYENNQDLYDVPKFRMEEPLTTIQEGEEIIPAPSTEELYENYPPVTPSDDICSNNNNANGNHSNHMNNSGTVRTRPIIMNRIENIYMNESYSDRGSSGYRSSPSIQSSEELYINETAIPSEDDEDEPEDRSGHQIEPVLASVIPSSHSDIPDSRDIAIETHTQDKNRGSGKAPLNSEEQRFRELKREKERHKALLIEAEILKKREENNNNNQNSNYRDFSSSLKKSVSPTKVPNTPETLVSPSPPPLLLFLEQSDLDDNKDTLGRGEEDKPVSVDFEEFDIEKPTQSKRIYHVPEPKNFTPKVEKNRSIEVYNETVRQRAQRKKIELLVNNNSLSEPEEDEDIDEKKEEGTKKKKEVVDKSKNIKDDSSKIKIQSKSSEFPVEEEDKDMPSVQKLRSRFEISSKTGNKKMGSSQSYDLGDVRREEGTSKPVNSAAKVFNVSAFQNNVKKKGGFRVMASLTRRSAVSISRALQDGEEVTAEGKRGSSAILPPVSLRTTQEGSRQDDNMSQHNLEQQHVFSSTRESRRNSNRQVSLLSSSKMFTRPPVSNLWDPTSLISSIYDVNLSSSSFKGGEETNGRHNYFEGYMDRLPSGKRKATIWNSWKTQYFVLTRGSLTAYFDESKKEAQEIFELFSGKIERMDSNIIGVTDRRGHFILLRIISKSNNEKKDEELTNKWINLLDIHTKKDYSSTFITPGTYDLSLLTKIIIVDFGGASVRAGIASRIPTLPKIFFPSVMAVAKDNEREKYFGLDAFAPEVRARCDLFHPMSFDRRTIDLIAFQGMFEKIFKDLGIDDPAEYELQLSVPRSLDDKTKIAVSSVLFEEFAIRSLNMAHQAVFSMYAYQSKTGIVVDIGERMDIIPIVDGYKVGSGMSRSPVGGRELRNRTAQYLQVKNHNLSTSSPVDDYVLRAALEKSAYVARNFDRELEIYEDNYDEHSQAIPYGGGGKELILGSERFEAIEGLFKPELWGLDQAGVHVLVHKAVRECPVDVRKEVTKSIYCSGGLSSVPGFAERLELEMERLTPNVKPKVHASLYSYHAAYLGAESHALSEGFDDMKMSREVWYSSEGNHTARMWTL</sequence>
<protein>
    <submittedName>
        <fullName evidence="4">Putative LOC100888944 [Strongylocentrotus purpuratus]</fullName>
    </submittedName>
</protein>
<feature type="compositionally biased region" description="Basic and acidic residues" evidence="2">
    <location>
        <begin position="194"/>
        <end position="204"/>
    </location>
</feature>
<feature type="region of interest" description="Disordered" evidence="2">
    <location>
        <begin position="463"/>
        <end position="488"/>
    </location>
</feature>
<feature type="compositionally biased region" description="Low complexity" evidence="2">
    <location>
        <begin position="58"/>
        <end position="76"/>
    </location>
</feature>